<feature type="region of interest" description="Disordered" evidence="1">
    <location>
        <begin position="15"/>
        <end position="51"/>
    </location>
</feature>
<reference evidence="2 3" key="1">
    <citation type="journal article" date="2022" name="Nat. Ecol. Evol.">
        <title>A masculinizing supergene underlies an exaggerated male reproductive morph in a spider.</title>
        <authorList>
            <person name="Hendrickx F."/>
            <person name="De Corte Z."/>
            <person name="Sonet G."/>
            <person name="Van Belleghem S.M."/>
            <person name="Kostlbacher S."/>
            <person name="Vangestel C."/>
        </authorList>
    </citation>
    <scope>NUCLEOTIDE SEQUENCE [LARGE SCALE GENOMIC DNA]</scope>
    <source>
        <strain evidence="2">W744_W776</strain>
    </source>
</reference>
<name>A0AAV6TU30_9ARAC</name>
<sequence length="100" mass="11262">MGNCPAHRVLPVLALEGRARGNQPRRRHGDSRIHGGGQEGPGHNSTQQQMADIYIEEADEQNHNTRACIHRMNDVCRQAEREETVQALNPRLRSFEITAV</sequence>
<protein>
    <submittedName>
        <fullName evidence="2">Uncharacterized protein</fullName>
    </submittedName>
</protein>
<keyword evidence="3" id="KW-1185">Reference proteome</keyword>
<dbReference type="Proteomes" id="UP000827092">
    <property type="component" value="Unassembled WGS sequence"/>
</dbReference>
<evidence type="ECO:0000256" key="1">
    <source>
        <dbReference type="SAM" id="MobiDB-lite"/>
    </source>
</evidence>
<organism evidence="2 3">
    <name type="scientific">Oedothorax gibbosus</name>
    <dbReference type="NCBI Taxonomy" id="931172"/>
    <lineage>
        <taxon>Eukaryota</taxon>
        <taxon>Metazoa</taxon>
        <taxon>Ecdysozoa</taxon>
        <taxon>Arthropoda</taxon>
        <taxon>Chelicerata</taxon>
        <taxon>Arachnida</taxon>
        <taxon>Araneae</taxon>
        <taxon>Araneomorphae</taxon>
        <taxon>Entelegynae</taxon>
        <taxon>Araneoidea</taxon>
        <taxon>Linyphiidae</taxon>
        <taxon>Erigoninae</taxon>
        <taxon>Oedothorax</taxon>
    </lineage>
</organism>
<gene>
    <name evidence="2" type="ORF">JTE90_011730</name>
</gene>
<dbReference type="EMBL" id="JAFNEN010001068">
    <property type="protein sequence ID" value="KAG8175113.1"/>
    <property type="molecule type" value="Genomic_DNA"/>
</dbReference>
<dbReference type="AlphaFoldDB" id="A0AAV6TU30"/>
<accession>A0AAV6TU30</accession>
<comment type="caution">
    <text evidence="2">The sequence shown here is derived from an EMBL/GenBank/DDBJ whole genome shotgun (WGS) entry which is preliminary data.</text>
</comment>
<evidence type="ECO:0000313" key="3">
    <source>
        <dbReference type="Proteomes" id="UP000827092"/>
    </source>
</evidence>
<evidence type="ECO:0000313" key="2">
    <source>
        <dbReference type="EMBL" id="KAG8175113.1"/>
    </source>
</evidence>
<proteinExistence type="predicted"/>